<accession>A0A8H5KFH0</accession>
<dbReference type="SUPFAM" id="SSF75005">
    <property type="entry name" value="Arabinanase/levansucrase/invertase"/>
    <property type="match status" value="1"/>
</dbReference>
<dbReference type="AlphaFoldDB" id="A0A8H5KFH0"/>
<dbReference type="InterPro" id="IPR006710">
    <property type="entry name" value="Glyco_hydro_43"/>
</dbReference>
<keyword evidence="9" id="KW-1185">Reference proteome</keyword>
<dbReference type="GO" id="GO:0004553">
    <property type="term" value="F:hydrolase activity, hydrolyzing O-glycosyl compounds"/>
    <property type="evidence" value="ECO:0007669"/>
    <property type="project" value="InterPro"/>
</dbReference>
<protein>
    <submittedName>
        <fullName evidence="8">Alpha-n-arabinofuranosidase alpha-L-arabinofuranosidase</fullName>
    </submittedName>
</protein>
<keyword evidence="3" id="KW-0119">Carbohydrate metabolism</keyword>
<comment type="caution">
    <text evidence="8">The sequence shown here is derived from an EMBL/GenBank/DDBJ whole genome shotgun (WGS) entry which is preliminary data.</text>
</comment>
<keyword evidence="4 6" id="KW-0326">Glycosidase</keyword>
<dbReference type="PANTHER" id="PTHR43772:SF2">
    <property type="entry name" value="PUTATIVE (AFU_ORTHOLOGUE AFUA_2G04480)-RELATED"/>
    <property type="match status" value="1"/>
</dbReference>
<dbReference type="PANTHER" id="PTHR43772">
    <property type="entry name" value="ENDO-1,4-BETA-XYLANASE"/>
    <property type="match status" value="1"/>
</dbReference>
<organism evidence="8 9">
    <name type="scientific">Fusarium pseudoanthophilum</name>
    <dbReference type="NCBI Taxonomy" id="48495"/>
    <lineage>
        <taxon>Eukaryota</taxon>
        <taxon>Fungi</taxon>
        <taxon>Dikarya</taxon>
        <taxon>Ascomycota</taxon>
        <taxon>Pezizomycotina</taxon>
        <taxon>Sordariomycetes</taxon>
        <taxon>Hypocreomycetidae</taxon>
        <taxon>Hypocreales</taxon>
        <taxon>Nectriaceae</taxon>
        <taxon>Fusarium</taxon>
        <taxon>Fusarium fujikuroi species complex</taxon>
    </lineage>
</organism>
<dbReference type="GO" id="GO:0005975">
    <property type="term" value="P:carbohydrate metabolic process"/>
    <property type="evidence" value="ECO:0007669"/>
    <property type="project" value="InterPro"/>
</dbReference>
<dbReference type="EMBL" id="JAAOAR010000861">
    <property type="protein sequence ID" value="KAF5572892.1"/>
    <property type="molecule type" value="Genomic_DNA"/>
</dbReference>
<comment type="similarity">
    <text evidence="1 6">Belongs to the glycosyl hydrolase 43 family.</text>
</comment>
<dbReference type="InterPro" id="IPR023296">
    <property type="entry name" value="Glyco_hydro_beta-prop_sf"/>
</dbReference>
<evidence type="ECO:0000256" key="5">
    <source>
        <dbReference type="PIRSR" id="PIRSR606710-2"/>
    </source>
</evidence>
<evidence type="ECO:0000313" key="8">
    <source>
        <dbReference type="EMBL" id="KAF5572892.1"/>
    </source>
</evidence>
<evidence type="ECO:0000256" key="4">
    <source>
        <dbReference type="ARBA" id="ARBA00023295"/>
    </source>
</evidence>
<evidence type="ECO:0000256" key="2">
    <source>
        <dbReference type="ARBA" id="ARBA00022801"/>
    </source>
</evidence>
<evidence type="ECO:0000256" key="1">
    <source>
        <dbReference type="ARBA" id="ARBA00009865"/>
    </source>
</evidence>
<proteinExistence type="inferred from homology"/>
<dbReference type="CDD" id="cd18619">
    <property type="entry name" value="GH43_CoXyl43_like"/>
    <property type="match status" value="1"/>
</dbReference>
<evidence type="ECO:0000256" key="3">
    <source>
        <dbReference type="ARBA" id="ARBA00023277"/>
    </source>
</evidence>
<dbReference type="Pfam" id="PF04616">
    <property type="entry name" value="Glyco_hydro_43"/>
    <property type="match status" value="1"/>
</dbReference>
<gene>
    <name evidence="8" type="ORF">FPANT_12741</name>
</gene>
<feature type="signal peptide" evidence="7">
    <location>
        <begin position="1"/>
        <end position="21"/>
    </location>
</feature>
<sequence>MMQLKFLSSALLLSLTSNCAAQDTNDIPPLITDLWSADPSAHVFEGKLWVYPSHDIEANVVNGTGGAQYAMRDYHTYSMKSIYGKDPVIDHGVALSVDDVAWAKQQMWAPDAAYKNGKYYLYFPAKDKDEIFRIGVAVSNKPSGPFKADKSWIPGTYSIDPASYVDTDKEAYLIWGGIWGGQLQAWQDHKTFNESWLGDKAAPNGTNALSPQIAKLSKDMHKITETPRDLVILAPETGKPLQAEDNKRRFFEGPWVHKRGKLYYLMYSTGDTHFLVYATSKNIYGPYTYQGKILDPVDGWTTHGSIVEYKGQWWLFFADAHTSGKDYLRQVKARKIWYDKDGKILLTRPKI</sequence>
<reference evidence="8 9" key="1">
    <citation type="submission" date="2020-05" db="EMBL/GenBank/DDBJ databases">
        <title>Identification and distribution of gene clusters putatively required for synthesis of sphingolipid metabolism inhibitors in phylogenetically diverse species of the filamentous fungus Fusarium.</title>
        <authorList>
            <person name="Kim H.-S."/>
            <person name="Busman M."/>
            <person name="Brown D.W."/>
            <person name="Divon H."/>
            <person name="Uhlig S."/>
            <person name="Proctor R.H."/>
        </authorList>
    </citation>
    <scope>NUCLEOTIDE SEQUENCE [LARGE SCALE GENOMIC DNA]</scope>
    <source>
        <strain evidence="8 9">NRRL 25211</strain>
    </source>
</reference>
<evidence type="ECO:0000256" key="7">
    <source>
        <dbReference type="SAM" id="SignalP"/>
    </source>
</evidence>
<evidence type="ECO:0000313" key="9">
    <source>
        <dbReference type="Proteomes" id="UP000544095"/>
    </source>
</evidence>
<dbReference type="InterPro" id="IPR052176">
    <property type="entry name" value="Glycosyl_Hydrlase_43_Enz"/>
</dbReference>
<feature type="chain" id="PRO_5034439494" evidence="7">
    <location>
        <begin position="22"/>
        <end position="351"/>
    </location>
</feature>
<keyword evidence="7" id="KW-0732">Signal</keyword>
<keyword evidence="2 6" id="KW-0378">Hydrolase</keyword>
<dbReference type="Proteomes" id="UP000544095">
    <property type="component" value="Unassembled WGS sequence"/>
</dbReference>
<name>A0A8H5KFH0_9HYPO</name>
<dbReference type="Gene3D" id="2.115.10.20">
    <property type="entry name" value="Glycosyl hydrolase domain, family 43"/>
    <property type="match status" value="1"/>
</dbReference>
<feature type="site" description="Important for catalytic activity, responsible for pKa modulation of the active site Glu and correct orientation of both the proton donor and substrate" evidence="5">
    <location>
        <position position="160"/>
    </location>
</feature>
<evidence type="ECO:0000256" key="6">
    <source>
        <dbReference type="RuleBase" id="RU361187"/>
    </source>
</evidence>